<dbReference type="OrthoDB" id="1821096at2"/>
<gene>
    <name evidence="1" type="ORF">LF65_04911</name>
</gene>
<organism evidence="1 2">
    <name type="scientific">Clostridium beijerinckii</name>
    <name type="common">Clostridium MP</name>
    <dbReference type="NCBI Taxonomy" id="1520"/>
    <lineage>
        <taxon>Bacteria</taxon>
        <taxon>Bacillati</taxon>
        <taxon>Bacillota</taxon>
        <taxon>Clostridia</taxon>
        <taxon>Eubacteriales</taxon>
        <taxon>Clostridiaceae</taxon>
        <taxon>Clostridium</taxon>
    </lineage>
</organism>
<dbReference type="Pfam" id="PF18616">
    <property type="entry name" value="CdiI_3"/>
    <property type="match status" value="1"/>
</dbReference>
<dbReference type="Proteomes" id="UP000031866">
    <property type="component" value="Chromosome"/>
</dbReference>
<dbReference type="KEGG" id="cbei:LF65_04911"/>
<evidence type="ECO:0000313" key="1">
    <source>
        <dbReference type="EMBL" id="AJH01440.2"/>
    </source>
</evidence>
<proteinExistence type="predicted"/>
<name>A0A0B5QGF7_CLOBE</name>
<evidence type="ECO:0000313" key="2">
    <source>
        <dbReference type="Proteomes" id="UP000031866"/>
    </source>
</evidence>
<dbReference type="CDD" id="cd20691">
    <property type="entry name" value="CdiI_EC536-like"/>
    <property type="match status" value="1"/>
</dbReference>
<accession>A0A0B5QGF7</accession>
<protein>
    <submittedName>
        <fullName evidence="1">Uncharacterized protein</fullName>
    </submittedName>
</protein>
<dbReference type="InterPro" id="IPR040547">
    <property type="entry name" value="CdiI"/>
</dbReference>
<dbReference type="EMBL" id="CP010086">
    <property type="protein sequence ID" value="AJH01440.2"/>
    <property type="molecule type" value="Genomic_DNA"/>
</dbReference>
<sequence length="112" mass="13283">MDKWYVTLLNKTIEEININDISRMLRQDILIEVAINKSVEILNENPLAGEMYDGQLLELLYSVDINKYKEDIDEVKDILIKIKSNVSSFEWMCDEDFKEYLDVLEKYLKKIS</sequence>
<dbReference type="AlphaFoldDB" id="A0A0B5QGF7"/>
<reference evidence="2" key="1">
    <citation type="submission" date="2014-12" db="EMBL/GenBank/DDBJ databases">
        <title>Genome sequence of Clostridium beijerinckii strain 59B.</title>
        <authorList>
            <person name="Little G.T."/>
            <person name="Minton N.P."/>
        </authorList>
    </citation>
    <scope>NUCLEOTIDE SEQUENCE [LARGE SCALE GENOMIC DNA]</scope>
    <source>
        <strain evidence="2">59B</strain>
    </source>
</reference>